<keyword evidence="3" id="KW-1185">Reference proteome</keyword>
<evidence type="ECO:0000313" key="2">
    <source>
        <dbReference type="EMBL" id="PYI08293.1"/>
    </source>
</evidence>
<proteinExistence type="predicted"/>
<feature type="signal peptide" evidence="1">
    <location>
        <begin position="1"/>
        <end position="19"/>
    </location>
</feature>
<dbReference type="OrthoDB" id="5427350at2759"/>
<dbReference type="PANTHER" id="PTHR35340">
    <property type="entry name" value="PQQ ENZYME REPEAT PROTEIN-RELATED"/>
    <property type="match status" value="1"/>
</dbReference>
<dbReference type="VEuPathDB" id="FungiDB:BO78DRAFT_441627"/>
<dbReference type="Proteomes" id="UP000248423">
    <property type="component" value="Unassembled WGS sequence"/>
</dbReference>
<keyword evidence="1" id="KW-0732">Signal</keyword>
<accession>A0A319FK03</accession>
<evidence type="ECO:0000313" key="3">
    <source>
        <dbReference type="Proteomes" id="UP000248423"/>
    </source>
</evidence>
<dbReference type="PANTHER" id="PTHR35340:SF9">
    <property type="entry name" value="ASST-DOMAIN-CONTAINING PROTEIN"/>
    <property type="match status" value="1"/>
</dbReference>
<evidence type="ECO:0000256" key="1">
    <source>
        <dbReference type="SAM" id="SignalP"/>
    </source>
</evidence>
<dbReference type="InterPro" id="IPR039535">
    <property type="entry name" value="ASST-like"/>
</dbReference>
<name>A0A319FK03_ASPSB</name>
<organism evidence="2 3">
    <name type="scientific">Aspergillus sclerotiicarbonarius (strain CBS 121057 / IBT 28362)</name>
    <dbReference type="NCBI Taxonomy" id="1448318"/>
    <lineage>
        <taxon>Eukaryota</taxon>
        <taxon>Fungi</taxon>
        <taxon>Dikarya</taxon>
        <taxon>Ascomycota</taxon>
        <taxon>Pezizomycotina</taxon>
        <taxon>Eurotiomycetes</taxon>
        <taxon>Eurotiomycetidae</taxon>
        <taxon>Eurotiales</taxon>
        <taxon>Aspergillaceae</taxon>
        <taxon>Aspergillus</taxon>
        <taxon>Aspergillus subgen. Circumdati</taxon>
    </lineage>
</organism>
<feature type="chain" id="PRO_5016467116" description="Arylsulfotransferase" evidence="1">
    <location>
        <begin position="20"/>
        <end position="502"/>
    </location>
</feature>
<dbReference type="Pfam" id="PF14269">
    <property type="entry name" value="Arylsulfotran_2"/>
    <property type="match status" value="1"/>
</dbReference>
<dbReference type="AlphaFoldDB" id="A0A319FK03"/>
<dbReference type="InterPro" id="IPR053143">
    <property type="entry name" value="Arylsulfate_ST"/>
</dbReference>
<sequence length="502" mass="55370">MAPLTQYLLLAASLPLTIADGQYRSRPDLAPPKLNITIPAPDANGTEYVFIAPYSNSIQQGGAYIYRKDGDLVWSGIGYYAGFVANFHLTTYHGETVLQGFQGTIDESHGEGFGQHVILNQNYEHVVSAKTGNHRIPSIHEFNVIDGKTALVEIYLPTVANLSAYGGNASLKWIGDGLFQEFAIETGELIFEWNSLDHVNPADSMVPLNSSTSESGLTSTSTWDYIHLNSIDKDQEGNYLLSSRHFSTIFKINGTDGSIIWQLGGHHSTFTYNFTFGFQHHARWHCQSPTSEIISFFDNSADGSITINNISRALIIQLDHTTSTATILRQAPAPYSIQADSQGNAQLLPNGHIFVNWGSAGAVSEFDAHNQVIYHALIENAVSYRGFLGNWTGTPYERPAIMAYLDRESTVRLYVSWNGDTETRGWRFYYWTGGSGNGNGTRFLGVVERRGFETELVWRDGRGVTGVTGVTGGRFYAEAVGVGGRVLATTRSVRTSEYIWVD</sequence>
<evidence type="ECO:0008006" key="4">
    <source>
        <dbReference type="Google" id="ProtNLM"/>
    </source>
</evidence>
<reference evidence="2 3" key="1">
    <citation type="submission" date="2018-02" db="EMBL/GenBank/DDBJ databases">
        <title>The genomes of Aspergillus section Nigri reveals drivers in fungal speciation.</title>
        <authorList>
            <consortium name="DOE Joint Genome Institute"/>
            <person name="Vesth T.C."/>
            <person name="Nybo J."/>
            <person name="Theobald S."/>
            <person name="Brandl J."/>
            <person name="Frisvad J.C."/>
            <person name="Nielsen K.F."/>
            <person name="Lyhne E.K."/>
            <person name="Kogle M.E."/>
            <person name="Kuo A."/>
            <person name="Riley R."/>
            <person name="Clum A."/>
            <person name="Nolan M."/>
            <person name="Lipzen A."/>
            <person name="Salamov A."/>
            <person name="Henrissat B."/>
            <person name="Wiebenga A."/>
            <person name="De vries R.P."/>
            <person name="Grigoriev I.V."/>
            <person name="Mortensen U.H."/>
            <person name="Andersen M.R."/>
            <person name="Baker S.E."/>
        </authorList>
    </citation>
    <scope>NUCLEOTIDE SEQUENCE [LARGE SCALE GENOMIC DNA]</scope>
    <source>
        <strain evidence="2 3">CBS 121057</strain>
    </source>
</reference>
<gene>
    <name evidence="2" type="ORF">BO78DRAFT_441627</name>
</gene>
<dbReference type="EMBL" id="KZ826335">
    <property type="protein sequence ID" value="PYI08293.1"/>
    <property type="molecule type" value="Genomic_DNA"/>
</dbReference>
<protein>
    <recommendedName>
        <fullName evidence="4">Arylsulfotransferase</fullName>
    </recommendedName>
</protein>